<dbReference type="Gramene" id="TuG1812G0300005411.01.T02">
    <property type="protein sequence ID" value="TuG1812G0300005411.01.T02.cds436805"/>
    <property type="gene ID" value="TuG1812G0300005411.01"/>
</dbReference>
<reference evidence="2" key="1">
    <citation type="journal article" date="2013" name="Nature">
        <title>Draft genome of the wheat A-genome progenitor Triticum urartu.</title>
        <authorList>
            <person name="Ling H.Q."/>
            <person name="Zhao S."/>
            <person name="Liu D."/>
            <person name="Wang J."/>
            <person name="Sun H."/>
            <person name="Zhang C."/>
            <person name="Fan H."/>
            <person name="Li D."/>
            <person name="Dong L."/>
            <person name="Tao Y."/>
            <person name="Gao C."/>
            <person name="Wu H."/>
            <person name="Li Y."/>
            <person name="Cui Y."/>
            <person name="Guo X."/>
            <person name="Zheng S."/>
            <person name="Wang B."/>
            <person name="Yu K."/>
            <person name="Liang Q."/>
            <person name="Yang W."/>
            <person name="Lou X."/>
            <person name="Chen J."/>
            <person name="Feng M."/>
            <person name="Jian J."/>
            <person name="Zhang X."/>
            <person name="Luo G."/>
            <person name="Jiang Y."/>
            <person name="Liu J."/>
            <person name="Wang Z."/>
            <person name="Sha Y."/>
            <person name="Zhang B."/>
            <person name="Wu H."/>
            <person name="Tang D."/>
            <person name="Shen Q."/>
            <person name="Xue P."/>
            <person name="Zou S."/>
            <person name="Wang X."/>
            <person name="Liu X."/>
            <person name="Wang F."/>
            <person name="Yang Y."/>
            <person name="An X."/>
            <person name="Dong Z."/>
            <person name="Zhang K."/>
            <person name="Zhang X."/>
            <person name="Luo M.C."/>
            <person name="Dvorak J."/>
            <person name="Tong Y."/>
            <person name="Wang J."/>
            <person name="Yang H."/>
            <person name="Li Z."/>
            <person name="Wang D."/>
            <person name="Zhang A."/>
            <person name="Wang J."/>
        </authorList>
    </citation>
    <scope>NUCLEOTIDE SEQUENCE</scope>
    <source>
        <strain evidence="2">cv. G1812</strain>
    </source>
</reference>
<reference evidence="1" key="3">
    <citation type="submission" date="2022-06" db="UniProtKB">
        <authorList>
            <consortium name="EnsemblPlants"/>
        </authorList>
    </citation>
    <scope>IDENTIFICATION</scope>
</reference>
<proteinExistence type="predicted"/>
<protein>
    <submittedName>
        <fullName evidence="1">Uncharacterized protein</fullName>
    </submittedName>
</protein>
<dbReference type="EnsemblPlants" id="TuG1812G0300005411.01.T02">
    <property type="protein sequence ID" value="TuG1812G0300005411.01.T02.cds436805"/>
    <property type="gene ID" value="TuG1812G0300005411.01"/>
</dbReference>
<sequence length="107" mass="11216">VGEDEEATVGGSDKIVPVQQRQVLADDTTADGVHQEARVALEDLVDDDPPAWTEAKLRRILWVVGGRAPVGADGTEVNVAVEVVGVQEAVSDAGDELGLVRGPIRHG</sequence>
<dbReference type="Proteomes" id="UP000015106">
    <property type="component" value="Chromosome 3"/>
</dbReference>
<organism evidence="1 2">
    <name type="scientific">Triticum urartu</name>
    <name type="common">Red wild einkorn</name>
    <name type="synonym">Crithodium urartu</name>
    <dbReference type="NCBI Taxonomy" id="4572"/>
    <lineage>
        <taxon>Eukaryota</taxon>
        <taxon>Viridiplantae</taxon>
        <taxon>Streptophyta</taxon>
        <taxon>Embryophyta</taxon>
        <taxon>Tracheophyta</taxon>
        <taxon>Spermatophyta</taxon>
        <taxon>Magnoliopsida</taxon>
        <taxon>Liliopsida</taxon>
        <taxon>Poales</taxon>
        <taxon>Poaceae</taxon>
        <taxon>BOP clade</taxon>
        <taxon>Pooideae</taxon>
        <taxon>Triticodae</taxon>
        <taxon>Triticeae</taxon>
        <taxon>Triticinae</taxon>
        <taxon>Triticum</taxon>
    </lineage>
</organism>
<dbReference type="AlphaFoldDB" id="A0A8R7Q030"/>
<accession>A0A8R7Q030</accession>
<evidence type="ECO:0000313" key="2">
    <source>
        <dbReference type="Proteomes" id="UP000015106"/>
    </source>
</evidence>
<reference evidence="1" key="2">
    <citation type="submission" date="2018-03" db="EMBL/GenBank/DDBJ databases">
        <title>The Triticum urartu genome reveals the dynamic nature of wheat genome evolution.</title>
        <authorList>
            <person name="Ling H."/>
            <person name="Ma B."/>
            <person name="Shi X."/>
            <person name="Liu H."/>
            <person name="Dong L."/>
            <person name="Sun H."/>
            <person name="Cao Y."/>
            <person name="Gao Q."/>
            <person name="Zheng S."/>
            <person name="Li Y."/>
            <person name="Yu Y."/>
            <person name="Du H."/>
            <person name="Qi M."/>
            <person name="Li Y."/>
            <person name="Yu H."/>
            <person name="Cui Y."/>
            <person name="Wang N."/>
            <person name="Chen C."/>
            <person name="Wu H."/>
            <person name="Zhao Y."/>
            <person name="Zhang J."/>
            <person name="Li Y."/>
            <person name="Zhou W."/>
            <person name="Zhang B."/>
            <person name="Hu W."/>
            <person name="Eijk M."/>
            <person name="Tang J."/>
            <person name="Witsenboer H."/>
            <person name="Zhao S."/>
            <person name="Li Z."/>
            <person name="Zhang A."/>
            <person name="Wang D."/>
            <person name="Liang C."/>
        </authorList>
    </citation>
    <scope>NUCLEOTIDE SEQUENCE [LARGE SCALE GENOMIC DNA]</scope>
    <source>
        <strain evidence="1">cv. G1812</strain>
    </source>
</reference>
<evidence type="ECO:0000313" key="1">
    <source>
        <dbReference type="EnsemblPlants" id="TuG1812G0300005411.01.T02.cds436805"/>
    </source>
</evidence>
<keyword evidence="2" id="KW-1185">Reference proteome</keyword>
<name>A0A8R7Q030_TRIUA</name>